<dbReference type="OrthoDB" id="6158625at2759"/>
<name>A0A553MMQ1_9TELE</name>
<dbReference type="STRING" id="623744.A0A553MMQ1"/>
<keyword evidence="3" id="KW-1185">Reference proteome</keyword>
<evidence type="ECO:0000313" key="3">
    <source>
        <dbReference type="Proteomes" id="UP000316079"/>
    </source>
</evidence>
<feature type="coiled-coil region" evidence="1">
    <location>
        <begin position="19"/>
        <end position="53"/>
    </location>
</feature>
<accession>A0A553MMQ1</accession>
<evidence type="ECO:0000313" key="2">
    <source>
        <dbReference type="EMBL" id="TRY54451.1"/>
    </source>
</evidence>
<dbReference type="AlphaFoldDB" id="A0A553MMQ1"/>
<evidence type="ECO:0000256" key="1">
    <source>
        <dbReference type="SAM" id="Coils"/>
    </source>
</evidence>
<gene>
    <name evidence="2" type="ORF">DNTS_023716</name>
</gene>
<feature type="coiled-coil region" evidence="1">
    <location>
        <begin position="116"/>
        <end position="172"/>
    </location>
</feature>
<proteinExistence type="predicted"/>
<sequence>MPVVSDLKQDSHYTFHTYITAAEKEAELLKQSVQRSEKELEELRAVFIEREEKQQRRAAKQEHQSRRWAQEIHTECVCLQELLKPSGPTVDIKHCPTVGDSLQTLQTLTKALQKFINDLKNELSCATLQLSHEEVRAKHQGPKDQREEEREEALIENQMKQAQEHLEEISSRSKGQLHLSDTDVYVHLLRQEELGELPNIKPQWEGKTKTNKPELELNPEVERVASKSGAERQRRLERLEDELRHLTLAGAVSQNSQGHLDVTSHKLLKHLQSRIHLLQTESQNQIPWTFKLNGDPSNLEGSYLDTIASDRQRWNHVPEKTFSS</sequence>
<comment type="caution">
    <text evidence="2">The sequence shown here is derived from an EMBL/GenBank/DDBJ whole genome shotgun (WGS) entry which is preliminary data.</text>
</comment>
<keyword evidence="1" id="KW-0175">Coiled coil</keyword>
<dbReference type="EMBL" id="SRMA01027345">
    <property type="protein sequence ID" value="TRY54451.1"/>
    <property type="molecule type" value="Genomic_DNA"/>
</dbReference>
<organism evidence="2 3">
    <name type="scientific">Danionella cerebrum</name>
    <dbReference type="NCBI Taxonomy" id="2873325"/>
    <lineage>
        <taxon>Eukaryota</taxon>
        <taxon>Metazoa</taxon>
        <taxon>Chordata</taxon>
        <taxon>Craniata</taxon>
        <taxon>Vertebrata</taxon>
        <taxon>Euteleostomi</taxon>
        <taxon>Actinopterygii</taxon>
        <taxon>Neopterygii</taxon>
        <taxon>Teleostei</taxon>
        <taxon>Ostariophysi</taxon>
        <taxon>Cypriniformes</taxon>
        <taxon>Danionidae</taxon>
        <taxon>Danioninae</taxon>
        <taxon>Danionella</taxon>
    </lineage>
</organism>
<reference evidence="2 3" key="1">
    <citation type="journal article" date="2019" name="Sci. Data">
        <title>Hybrid genome assembly and annotation of Danionella translucida.</title>
        <authorList>
            <person name="Kadobianskyi M."/>
            <person name="Schulze L."/>
            <person name="Schuelke M."/>
            <person name="Judkewitz B."/>
        </authorList>
    </citation>
    <scope>NUCLEOTIDE SEQUENCE [LARGE SCALE GENOMIC DNA]</scope>
    <source>
        <strain evidence="2 3">Bolton</strain>
    </source>
</reference>
<dbReference type="Proteomes" id="UP000316079">
    <property type="component" value="Unassembled WGS sequence"/>
</dbReference>
<protein>
    <submittedName>
        <fullName evidence="2">Uncharacterized protein</fullName>
    </submittedName>
</protein>